<gene>
    <name evidence="2" type="ORF">GCM10009019_16780</name>
</gene>
<dbReference type="InterPro" id="IPR042106">
    <property type="entry name" value="Nuo/plastoQ_OxRdtase_6_NuoJ"/>
</dbReference>
<keyword evidence="3" id="KW-1185">Reference proteome</keyword>
<reference evidence="2 3" key="1">
    <citation type="journal article" date="2019" name="Int. J. Syst. Evol. Microbiol.">
        <title>The Global Catalogue of Microorganisms (GCM) 10K type strain sequencing project: providing services to taxonomists for standard genome sequencing and annotation.</title>
        <authorList>
            <consortium name="The Broad Institute Genomics Platform"/>
            <consortium name="The Broad Institute Genome Sequencing Center for Infectious Disease"/>
            <person name="Wu L."/>
            <person name="Ma J."/>
        </authorList>
    </citation>
    <scope>NUCLEOTIDE SEQUENCE [LARGE SCALE GENOMIC DNA]</scope>
    <source>
        <strain evidence="2 3">JCM 16327</strain>
    </source>
</reference>
<dbReference type="Gene3D" id="1.20.120.1200">
    <property type="entry name" value="NADH-ubiquinone/plastoquinone oxidoreductase chain 6, subunit NuoJ"/>
    <property type="match status" value="1"/>
</dbReference>
<organism evidence="2 3">
    <name type="scientific">Salarchaeum japonicum</name>
    <dbReference type="NCBI Taxonomy" id="555573"/>
    <lineage>
        <taxon>Archaea</taxon>
        <taxon>Methanobacteriati</taxon>
        <taxon>Methanobacteriota</taxon>
        <taxon>Stenosarchaea group</taxon>
        <taxon>Halobacteria</taxon>
        <taxon>Halobacteriales</taxon>
        <taxon>Halobacteriaceae</taxon>
    </lineage>
</organism>
<keyword evidence="1" id="KW-0472">Membrane</keyword>
<dbReference type="Proteomes" id="UP001500194">
    <property type="component" value="Unassembled WGS sequence"/>
</dbReference>
<proteinExistence type="predicted"/>
<protein>
    <submittedName>
        <fullName evidence="2">NADH-quinone oxidoreductase subunit J</fullName>
    </submittedName>
</protein>
<accession>A0AAV3T1C4</accession>
<keyword evidence="1" id="KW-0812">Transmembrane</keyword>
<dbReference type="AlphaFoldDB" id="A0AAV3T1C4"/>
<dbReference type="GeneID" id="68573645"/>
<sequence length="106" mass="10912">MARSRFADLDLLPGLVAVALFAVMAAAFLGASLPDPAGYPADAALITDIGYALFDFTGESGVPTEGFLAAFELIDLVLVAALVGAVLLAKREDGSIGNPLQWGDDE</sequence>
<comment type="caution">
    <text evidence="2">The sequence shown here is derived from an EMBL/GenBank/DDBJ whole genome shotgun (WGS) entry which is preliminary data.</text>
</comment>
<evidence type="ECO:0000313" key="3">
    <source>
        <dbReference type="Proteomes" id="UP001500194"/>
    </source>
</evidence>
<evidence type="ECO:0000313" key="2">
    <source>
        <dbReference type="EMBL" id="GAA0653925.1"/>
    </source>
</evidence>
<dbReference type="RefSeq" id="WP_227260589.1">
    <property type="nucleotide sequence ID" value="NZ_BAAADU010000002.1"/>
</dbReference>
<evidence type="ECO:0000256" key="1">
    <source>
        <dbReference type="SAM" id="Phobius"/>
    </source>
</evidence>
<feature type="transmembrane region" description="Helical" evidence="1">
    <location>
        <begin position="12"/>
        <end position="33"/>
    </location>
</feature>
<feature type="transmembrane region" description="Helical" evidence="1">
    <location>
        <begin position="67"/>
        <end position="89"/>
    </location>
</feature>
<dbReference type="EMBL" id="BAAADU010000002">
    <property type="protein sequence ID" value="GAA0653925.1"/>
    <property type="molecule type" value="Genomic_DNA"/>
</dbReference>
<name>A0AAV3T1C4_9EURY</name>
<keyword evidence="1" id="KW-1133">Transmembrane helix</keyword>